<reference evidence="1" key="2">
    <citation type="journal article" date="2015" name="Fish Shellfish Immunol.">
        <title>Early steps in the European eel (Anguilla anguilla)-Vibrio vulnificus interaction in the gills: Role of the RtxA13 toxin.</title>
        <authorList>
            <person name="Callol A."/>
            <person name="Pajuelo D."/>
            <person name="Ebbesson L."/>
            <person name="Teles M."/>
            <person name="MacKenzie S."/>
            <person name="Amaro C."/>
        </authorList>
    </citation>
    <scope>NUCLEOTIDE SEQUENCE</scope>
</reference>
<sequence length="71" mass="8351">MQLENWHLTSISQLYSNSNVSFFSQLKISSLITSIFSQMQCLVLQLRCAIIAFDEYTQCKVYCMKYIGRFH</sequence>
<dbReference type="AlphaFoldDB" id="A0A0E9WWJ4"/>
<reference evidence="1" key="1">
    <citation type="submission" date="2014-11" db="EMBL/GenBank/DDBJ databases">
        <authorList>
            <person name="Amaro Gonzalez C."/>
        </authorList>
    </citation>
    <scope>NUCLEOTIDE SEQUENCE</scope>
</reference>
<name>A0A0E9WWJ4_ANGAN</name>
<proteinExistence type="predicted"/>
<organism evidence="1">
    <name type="scientific">Anguilla anguilla</name>
    <name type="common">European freshwater eel</name>
    <name type="synonym">Muraena anguilla</name>
    <dbReference type="NCBI Taxonomy" id="7936"/>
    <lineage>
        <taxon>Eukaryota</taxon>
        <taxon>Metazoa</taxon>
        <taxon>Chordata</taxon>
        <taxon>Craniata</taxon>
        <taxon>Vertebrata</taxon>
        <taxon>Euteleostomi</taxon>
        <taxon>Actinopterygii</taxon>
        <taxon>Neopterygii</taxon>
        <taxon>Teleostei</taxon>
        <taxon>Anguilliformes</taxon>
        <taxon>Anguillidae</taxon>
        <taxon>Anguilla</taxon>
    </lineage>
</organism>
<evidence type="ECO:0000313" key="1">
    <source>
        <dbReference type="EMBL" id="JAH94797.1"/>
    </source>
</evidence>
<dbReference type="EMBL" id="GBXM01013780">
    <property type="protein sequence ID" value="JAH94797.1"/>
    <property type="molecule type" value="Transcribed_RNA"/>
</dbReference>
<accession>A0A0E9WWJ4</accession>
<protein>
    <submittedName>
        <fullName evidence="1">Uncharacterized protein</fullName>
    </submittedName>
</protein>